<feature type="transmembrane region" description="Helical" evidence="7">
    <location>
        <begin position="276"/>
        <end position="295"/>
    </location>
</feature>
<feature type="transmembrane region" description="Helical" evidence="7">
    <location>
        <begin position="47"/>
        <end position="64"/>
    </location>
</feature>
<dbReference type="SUPFAM" id="SSF103473">
    <property type="entry name" value="MFS general substrate transporter"/>
    <property type="match status" value="1"/>
</dbReference>
<dbReference type="GO" id="GO:0005886">
    <property type="term" value="C:plasma membrane"/>
    <property type="evidence" value="ECO:0007669"/>
    <property type="project" value="UniProtKB-SubCell"/>
</dbReference>
<proteinExistence type="predicted"/>
<sequence length="427" mass="47755">MTKRSKFPNVFWVANIIEVLERFAYYGIYLSFGIYLGELGFSKGDLGIIQSIFLALSYLMPLFSGTFADRYGFKKLLLVSYMAYLPSILLLIFTKSFNGIALTMLTIGFAAGIFKPLVSSTVRATTDSTNKTLGFGIFYQMVNIGASFGPIVMGKLRGWSWDYVFYTAAATISLMFVITLLFYKEPKRDLEGVTLKQKFRDMGEALSDLKFLSFLVLLGGFFWLPFWAFFNTLAVYINDFMDTNALYESVKSVLGTSVTQFISTNDQGVWKINAEAISQTGYIIIIFQLVVSSLFEKRPAIPSFLFGLFVAAISFVVLAMSVTVSNNYVFLGVFLFSVGEMISSPRIQEYIMWIAPKEKAGLYMGTNFLATFIGATLSGLYTGLMGVFETAGKPEYIMYTLAVHVVLGIVAIYIFTKTLGDFKERTE</sequence>
<keyword evidence="3" id="KW-1003">Cell membrane</keyword>
<evidence type="ECO:0000256" key="7">
    <source>
        <dbReference type="SAM" id="Phobius"/>
    </source>
</evidence>
<feature type="transmembrane region" description="Helical" evidence="7">
    <location>
        <begin position="304"/>
        <end position="322"/>
    </location>
</feature>
<feature type="transmembrane region" description="Helical" evidence="7">
    <location>
        <begin position="211"/>
        <end position="237"/>
    </location>
</feature>
<dbReference type="PANTHER" id="PTHR23517:SF2">
    <property type="entry name" value="MULTIDRUG RESISTANCE PROTEIN MDTH"/>
    <property type="match status" value="1"/>
</dbReference>
<evidence type="ECO:0000313" key="10">
    <source>
        <dbReference type="Proteomes" id="UP000243525"/>
    </source>
</evidence>
<evidence type="ECO:0000313" key="9">
    <source>
        <dbReference type="EMBL" id="PTN09904.1"/>
    </source>
</evidence>
<keyword evidence="10" id="KW-1185">Reference proteome</keyword>
<keyword evidence="4 7" id="KW-0812">Transmembrane</keyword>
<feature type="transmembrane region" description="Helical" evidence="7">
    <location>
        <begin position="12"/>
        <end position="35"/>
    </location>
</feature>
<feature type="transmembrane region" description="Helical" evidence="7">
    <location>
        <begin position="76"/>
        <end position="94"/>
    </location>
</feature>
<dbReference type="InterPro" id="IPR050171">
    <property type="entry name" value="MFS_Transporters"/>
</dbReference>
<dbReference type="PROSITE" id="PS50850">
    <property type="entry name" value="MFS"/>
    <property type="match status" value="1"/>
</dbReference>
<dbReference type="GO" id="GO:0022857">
    <property type="term" value="F:transmembrane transporter activity"/>
    <property type="evidence" value="ECO:0007669"/>
    <property type="project" value="InterPro"/>
</dbReference>
<feature type="transmembrane region" description="Helical" evidence="7">
    <location>
        <begin position="360"/>
        <end position="384"/>
    </location>
</feature>
<keyword evidence="2" id="KW-0813">Transport</keyword>
<dbReference type="RefSeq" id="WP_107821285.1">
    <property type="nucleotide sequence ID" value="NZ_OY782574.1"/>
</dbReference>
<dbReference type="Pfam" id="PF07690">
    <property type="entry name" value="MFS_1"/>
    <property type="match status" value="1"/>
</dbReference>
<dbReference type="Gene3D" id="1.20.1250.20">
    <property type="entry name" value="MFS general substrate transporter like domains"/>
    <property type="match status" value="1"/>
</dbReference>
<feature type="domain" description="Major facilitator superfamily (MFS) profile" evidence="8">
    <location>
        <begin position="10"/>
        <end position="420"/>
    </location>
</feature>
<evidence type="ECO:0000256" key="4">
    <source>
        <dbReference type="ARBA" id="ARBA00022692"/>
    </source>
</evidence>
<dbReference type="InterPro" id="IPR020846">
    <property type="entry name" value="MFS_dom"/>
</dbReference>
<comment type="caution">
    <text evidence="9">The sequence shown here is derived from an EMBL/GenBank/DDBJ whole genome shotgun (WGS) entry which is preliminary data.</text>
</comment>
<dbReference type="InterPro" id="IPR036259">
    <property type="entry name" value="MFS_trans_sf"/>
</dbReference>
<feature type="transmembrane region" description="Helical" evidence="7">
    <location>
        <begin position="396"/>
        <end position="415"/>
    </location>
</feature>
<feature type="transmembrane region" description="Helical" evidence="7">
    <location>
        <begin position="132"/>
        <end position="151"/>
    </location>
</feature>
<accession>A0A2T5C4W2</accession>
<evidence type="ECO:0000256" key="2">
    <source>
        <dbReference type="ARBA" id="ARBA00022448"/>
    </source>
</evidence>
<evidence type="ECO:0000256" key="1">
    <source>
        <dbReference type="ARBA" id="ARBA00004651"/>
    </source>
</evidence>
<protein>
    <submittedName>
        <fullName evidence="9">Dipeptide/tripeptide permease</fullName>
    </submittedName>
</protein>
<feature type="transmembrane region" description="Helical" evidence="7">
    <location>
        <begin position="163"/>
        <end position="183"/>
    </location>
</feature>
<feature type="transmembrane region" description="Helical" evidence="7">
    <location>
        <begin position="100"/>
        <end position="120"/>
    </location>
</feature>
<name>A0A2T5C4W2_9BACT</name>
<dbReference type="PANTHER" id="PTHR23517">
    <property type="entry name" value="RESISTANCE PROTEIN MDTM, PUTATIVE-RELATED-RELATED"/>
    <property type="match status" value="1"/>
</dbReference>
<dbReference type="AlphaFoldDB" id="A0A2T5C4W2"/>
<dbReference type="Proteomes" id="UP000243525">
    <property type="component" value="Unassembled WGS sequence"/>
</dbReference>
<gene>
    <name evidence="9" type="ORF">C8N47_103201</name>
</gene>
<feature type="transmembrane region" description="Helical" evidence="7">
    <location>
        <begin position="328"/>
        <end position="348"/>
    </location>
</feature>
<keyword evidence="5 7" id="KW-1133">Transmembrane helix</keyword>
<reference evidence="9 10" key="1">
    <citation type="submission" date="2018-04" db="EMBL/GenBank/DDBJ databases">
        <title>Genomic Encyclopedia of Archaeal and Bacterial Type Strains, Phase II (KMG-II): from individual species to whole genera.</title>
        <authorList>
            <person name="Goeker M."/>
        </authorList>
    </citation>
    <scope>NUCLEOTIDE SEQUENCE [LARGE SCALE GENOMIC DNA]</scope>
    <source>
        <strain evidence="9 10">DSM 28823</strain>
    </source>
</reference>
<evidence type="ECO:0000256" key="6">
    <source>
        <dbReference type="ARBA" id="ARBA00023136"/>
    </source>
</evidence>
<keyword evidence="6 7" id="KW-0472">Membrane</keyword>
<evidence type="ECO:0000259" key="8">
    <source>
        <dbReference type="PROSITE" id="PS50850"/>
    </source>
</evidence>
<evidence type="ECO:0000256" key="5">
    <source>
        <dbReference type="ARBA" id="ARBA00022989"/>
    </source>
</evidence>
<dbReference type="OrthoDB" id="6247348at2"/>
<evidence type="ECO:0000256" key="3">
    <source>
        <dbReference type="ARBA" id="ARBA00022475"/>
    </source>
</evidence>
<dbReference type="EMBL" id="QAAD01000003">
    <property type="protein sequence ID" value="PTN09904.1"/>
    <property type="molecule type" value="Genomic_DNA"/>
</dbReference>
<comment type="subcellular location">
    <subcellularLocation>
        <location evidence="1">Cell membrane</location>
        <topology evidence="1">Multi-pass membrane protein</topology>
    </subcellularLocation>
</comment>
<dbReference type="InterPro" id="IPR011701">
    <property type="entry name" value="MFS"/>
</dbReference>
<organism evidence="9 10">
    <name type="scientific">Mangrovibacterium marinum</name>
    <dbReference type="NCBI Taxonomy" id="1639118"/>
    <lineage>
        <taxon>Bacteria</taxon>
        <taxon>Pseudomonadati</taxon>
        <taxon>Bacteroidota</taxon>
        <taxon>Bacteroidia</taxon>
        <taxon>Marinilabiliales</taxon>
        <taxon>Prolixibacteraceae</taxon>
        <taxon>Mangrovibacterium</taxon>
    </lineage>
</organism>